<dbReference type="CDD" id="cd01071">
    <property type="entry name" value="PBP2_PhnD_like"/>
    <property type="match status" value="1"/>
</dbReference>
<gene>
    <name evidence="4" type="ORF">EDC63_102145</name>
</gene>
<name>A0A4R3YB20_9PROT</name>
<keyword evidence="3" id="KW-0812">Transmembrane</keyword>
<accession>A0A4R3YB20</accession>
<dbReference type="EMBL" id="SMCO01000002">
    <property type="protein sequence ID" value="TCV89625.1"/>
    <property type="molecule type" value="Genomic_DNA"/>
</dbReference>
<dbReference type="PANTHER" id="PTHR35841">
    <property type="entry name" value="PHOSPHONATES-BINDING PERIPLASMIC PROTEIN"/>
    <property type="match status" value="1"/>
</dbReference>
<evidence type="ECO:0000256" key="2">
    <source>
        <dbReference type="ARBA" id="ARBA00022729"/>
    </source>
</evidence>
<evidence type="ECO:0000313" key="4">
    <source>
        <dbReference type="EMBL" id="TCV89625.1"/>
    </source>
</evidence>
<sequence length="322" mass="36095">MYCISKCQWQDSACLCGDVFVPMQNMDESKFYHAFKWWKLAIFVVFFIAIAFPFQVLAVSDPNKPPLTFGVFPRWNAQIMVRNFSPLAHVLSQSLGREVRVETDKDFNSFMARVRAGEFDIVYLNQLQYVQAHQAAGYIAIAKLCESPECTISAAIVVRNDGGIKNIADLRGKTIAFGDRNAMVSYVLAKSVLQAAGLPQDQYRMIFTKNPPNALFAVYNSEAQAAGVGSSVFSHPEIVQRVDKTQLRVLIESKPIPQLPLAVRRDMDPQLVNNIMKVLLQLHRHMEGVSILKKLNADRFEVANDAEYAMLKSLLETADAGN</sequence>
<keyword evidence="3" id="KW-1133">Transmembrane helix</keyword>
<dbReference type="NCBIfam" id="TIGR01098">
    <property type="entry name" value="3A0109s03R"/>
    <property type="match status" value="1"/>
</dbReference>
<dbReference type="PANTHER" id="PTHR35841:SF1">
    <property type="entry name" value="PHOSPHONATES-BINDING PERIPLASMIC PROTEIN"/>
    <property type="match status" value="1"/>
</dbReference>
<dbReference type="AlphaFoldDB" id="A0A4R3YB20"/>
<evidence type="ECO:0000256" key="1">
    <source>
        <dbReference type="ARBA" id="ARBA00007162"/>
    </source>
</evidence>
<reference evidence="4 5" key="1">
    <citation type="submission" date="2019-03" db="EMBL/GenBank/DDBJ databases">
        <title>Genomic Encyclopedia of Type Strains, Phase IV (KMG-IV): sequencing the most valuable type-strain genomes for metagenomic binning, comparative biology and taxonomic classification.</title>
        <authorList>
            <person name="Goeker M."/>
        </authorList>
    </citation>
    <scope>NUCLEOTIDE SEQUENCE [LARGE SCALE GENOMIC DNA]</scope>
    <source>
        <strain evidence="4 5">DSM 100309</strain>
    </source>
</reference>
<evidence type="ECO:0000313" key="5">
    <source>
        <dbReference type="Proteomes" id="UP000295367"/>
    </source>
</evidence>
<dbReference type="Pfam" id="PF12974">
    <property type="entry name" value="Phosphonate-bd"/>
    <property type="match status" value="1"/>
</dbReference>
<comment type="caution">
    <text evidence="4">The sequence shown here is derived from an EMBL/GenBank/DDBJ whole genome shotgun (WGS) entry which is preliminary data.</text>
</comment>
<dbReference type="Gene3D" id="3.40.190.10">
    <property type="entry name" value="Periplasmic binding protein-like II"/>
    <property type="match status" value="2"/>
</dbReference>
<proteinExistence type="inferred from homology"/>
<keyword evidence="3" id="KW-0472">Membrane</keyword>
<dbReference type="Proteomes" id="UP000295367">
    <property type="component" value="Unassembled WGS sequence"/>
</dbReference>
<evidence type="ECO:0000256" key="3">
    <source>
        <dbReference type="SAM" id="Phobius"/>
    </source>
</evidence>
<keyword evidence="2" id="KW-0732">Signal</keyword>
<dbReference type="GO" id="GO:0043190">
    <property type="term" value="C:ATP-binding cassette (ABC) transporter complex"/>
    <property type="evidence" value="ECO:0007669"/>
    <property type="project" value="InterPro"/>
</dbReference>
<dbReference type="SUPFAM" id="SSF53850">
    <property type="entry name" value="Periplasmic binding protein-like II"/>
    <property type="match status" value="1"/>
</dbReference>
<dbReference type="GO" id="GO:0055085">
    <property type="term" value="P:transmembrane transport"/>
    <property type="evidence" value="ECO:0007669"/>
    <property type="project" value="InterPro"/>
</dbReference>
<feature type="transmembrane region" description="Helical" evidence="3">
    <location>
        <begin position="40"/>
        <end position="59"/>
    </location>
</feature>
<protein>
    <submittedName>
        <fullName evidence="4">Phosphonate transport system substrate-binding protein</fullName>
    </submittedName>
</protein>
<comment type="similarity">
    <text evidence="1">Belongs to the phosphate/phosphite/phosphonate binding protein family.</text>
</comment>
<keyword evidence="5" id="KW-1185">Reference proteome</keyword>
<dbReference type="OrthoDB" id="225238at2"/>
<organism evidence="4 5">
    <name type="scientific">Sulfurirhabdus autotrophica</name>
    <dbReference type="NCBI Taxonomy" id="1706046"/>
    <lineage>
        <taxon>Bacteria</taxon>
        <taxon>Pseudomonadati</taxon>
        <taxon>Pseudomonadota</taxon>
        <taxon>Betaproteobacteria</taxon>
        <taxon>Nitrosomonadales</taxon>
        <taxon>Sulfuricellaceae</taxon>
        <taxon>Sulfurirhabdus</taxon>
    </lineage>
</organism>
<dbReference type="InterPro" id="IPR005770">
    <property type="entry name" value="PhnD"/>
</dbReference>